<dbReference type="EMBL" id="MJIL01000035">
    <property type="protein sequence ID" value="OLQ81688.1"/>
    <property type="molecule type" value="Genomic_DNA"/>
</dbReference>
<accession>A0A1Q9H1X8</accession>
<proteinExistence type="predicted"/>
<reference evidence="2 3" key="1">
    <citation type="submission" date="2016-09" db="EMBL/GenBank/DDBJ databases">
        <title>Photobacterium proteolyticum sp. nov. a protease producing bacterium isolated from ocean sediments of Laizhou Bay.</title>
        <authorList>
            <person name="Li Y."/>
        </authorList>
    </citation>
    <scope>NUCLEOTIDE SEQUENCE [LARGE SCALE GENOMIC DNA]</scope>
    <source>
        <strain evidence="2 3">13-12</strain>
    </source>
</reference>
<keyword evidence="1" id="KW-0175">Coiled coil</keyword>
<gene>
    <name evidence="2" type="ORF">BIT28_26745</name>
</gene>
<organism evidence="2 3">
    <name type="scientific">Photobacterium proteolyticum</name>
    <dbReference type="NCBI Taxonomy" id="1903952"/>
    <lineage>
        <taxon>Bacteria</taxon>
        <taxon>Pseudomonadati</taxon>
        <taxon>Pseudomonadota</taxon>
        <taxon>Gammaproteobacteria</taxon>
        <taxon>Vibrionales</taxon>
        <taxon>Vibrionaceae</taxon>
        <taxon>Photobacterium</taxon>
    </lineage>
</organism>
<sequence>MSDKASELNAAKAKLSELIDKLVLAESAYDKAVEHSANYLGNDERIEEVRDEKARSALEYVMSIKKEIEHQTQVVQNLVSSY</sequence>
<dbReference type="AlphaFoldDB" id="A0A1Q9H1X8"/>
<comment type="caution">
    <text evidence="2">The sequence shown here is derived from an EMBL/GenBank/DDBJ whole genome shotgun (WGS) entry which is preliminary data.</text>
</comment>
<protein>
    <submittedName>
        <fullName evidence="2">Uncharacterized protein</fullName>
    </submittedName>
</protein>
<evidence type="ECO:0000313" key="2">
    <source>
        <dbReference type="EMBL" id="OLQ81688.1"/>
    </source>
</evidence>
<feature type="coiled-coil region" evidence="1">
    <location>
        <begin position="1"/>
        <end position="28"/>
    </location>
</feature>
<keyword evidence="3" id="KW-1185">Reference proteome</keyword>
<name>A0A1Q9H1X8_9GAMM</name>
<dbReference type="Proteomes" id="UP000186905">
    <property type="component" value="Unassembled WGS sequence"/>
</dbReference>
<evidence type="ECO:0000313" key="3">
    <source>
        <dbReference type="Proteomes" id="UP000186905"/>
    </source>
</evidence>
<dbReference type="RefSeq" id="WP_075761727.1">
    <property type="nucleotide sequence ID" value="NZ_MJIL01000035.1"/>
</dbReference>
<dbReference type="OrthoDB" id="7068157at2"/>
<evidence type="ECO:0000256" key="1">
    <source>
        <dbReference type="SAM" id="Coils"/>
    </source>
</evidence>